<keyword evidence="5 8" id="KW-0812">Transmembrane</keyword>
<comment type="subcellular location">
    <subcellularLocation>
        <location evidence="1 8">Cell membrane</location>
        <topology evidence="1 8">Multi-pass membrane protein</topology>
    </subcellularLocation>
</comment>
<evidence type="ECO:0000256" key="3">
    <source>
        <dbReference type="ARBA" id="ARBA00022448"/>
    </source>
</evidence>
<keyword evidence="6 8" id="KW-1133">Transmembrane helix</keyword>
<gene>
    <name evidence="9" type="ORF">SMC7_01230</name>
</gene>
<evidence type="ECO:0000256" key="2">
    <source>
        <dbReference type="ARBA" id="ARBA00009142"/>
    </source>
</evidence>
<evidence type="ECO:0000256" key="7">
    <source>
        <dbReference type="ARBA" id="ARBA00023136"/>
    </source>
</evidence>
<feature type="transmembrane region" description="Helical" evidence="8">
    <location>
        <begin position="406"/>
        <end position="426"/>
    </location>
</feature>
<feature type="transmembrane region" description="Helical" evidence="8">
    <location>
        <begin position="278"/>
        <end position="298"/>
    </location>
</feature>
<feature type="transmembrane region" description="Helical" evidence="8">
    <location>
        <begin position="334"/>
        <end position="353"/>
    </location>
</feature>
<protein>
    <recommendedName>
        <fullName evidence="8">Probable membrane transporter protein</fullName>
    </recommendedName>
</protein>
<evidence type="ECO:0000256" key="5">
    <source>
        <dbReference type="ARBA" id="ARBA00022692"/>
    </source>
</evidence>
<dbReference type="Proteomes" id="UP000266328">
    <property type="component" value="Unassembled WGS sequence"/>
</dbReference>
<keyword evidence="7 8" id="KW-0472">Membrane</keyword>
<evidence type="ECO:0000313" key="9">
    <source>
        <dbReference type="EMBL" id="RIE06729.1"/>
    </source>
</evidence>
<dbReference type="PANTHER" id="PTHR30269">
    <property type="entry name" value="TRANSMEMBRANE PROTEIN YFCA"/>
    <property type="match status" value="1"/>
</dbReference>
<feature type="transmembrane region" description="Helical" evidence="8">
    <location>
        <begin position="373"/>
        <end position="394"/>
    </location>
</feature>
<dbReference type="GO" id="GO:0005886">
    <property type="term" value="C:plasma membrane"/>
    <property type="evidence" value="ECO:0007669"/>
    <property type="project" value="UniProtKB-SubCell"/>
</dbReference>
<accession>A0A398CZN7</accession>
<feature type="transmembrane region" description="Helical" evidence="8">
    <location>
        <begin position="230"/>
        <end position="247"/>
    </location>
</feature>
<organism evidence="9 10">
    <name type="scientific">Candidatus Cryosericum terrychapinii</name>
    <dbReference type="NCBI Taxonomy" id="2290919"/>
    <lineage>
        <taxon>Bacteria</taxon>
        <taxon>Pseudomonadati</taxon>
        <taxon>Caldisericota/Cryosericota group</taxon>
        <taxon>Candidatus Cryosericota</taxon>
        <taxon>Candidatus Cryosericia</taxon>
        <taxon>Candidatus Cryosericales</taxon>
        <taxon>Candidatus Cryosericaceae</taxon>
        <taxon>Candidatus Cryosericum</taxon>
    </lineage>
</organism>
<evidence type="ECO:0000313" key="10">
    <source>
        <dbReference type="Proteomes" id="UP000266328"/>
    </source>
</evidence>
<comment type="similarity">
    <text evidence="2 8">Belongs to the 4-toluene sulfonate uptake permease (TSUP) (TC 2.A.102) family.</text>
</comment>
<feature type="transmembrane region" description="Helical" evidence="8">
    <location>
        <begin position="253"/>
        <end position="271"/>
    </location>
</feature>
<name>A0A398CZN7_9BACT</name>
<evidence type="ECO:0000256" key="1">
    <source>
        <dbReference type="ARBA" id="ARBA00004651"/>
    </source>
</evidence>
<evidence type="ECO:0000256" key="6">
    <source>
        <dbReference type="ARBA" id="ARBA00022989"/>
    </source>
</evidence>
<dbReference type="EMBL" id="QXIS01000006">
    <property type="protein sequence ID" value="RIE06729.1"/>
    <property type="molecule type" value="Genomic_DNA"/>
</dbReference>
<comment type="caution">
    <text evidence="9">The sequence shown here is derived from an EMBL/GenBank/DDBJ whole genome shotgun (WGS) entry which is preliminary data.</text>
</comment>
<sequence length="450" mass="49365">MSRTSGVRLEPDADTDEVVRQIGNLILSVQETALINRQLAGLGGILRGPCRVISCILLQTRNVRKHYGTDSLVDLFEGARRQRTPKLRIAGSYGVTKCFALLVLGLNDNGWRPVNGYADCLRPASCARHHHSCCQHDCHCSLQSHGSSPLLSSHRTVLMLQHSMVLLCTLANAHRSAGFSPRRQASRRIPRILFGCAPRGRVEEDVPFALTAVLFGLIVLATHFIQGITGFGCAVLAMPFCILLTGIDTARPVLTVLALVLDVYLLVVSWKHVDWRQYLRILAFVLPGLPIGMIAYNVLPQTTLMHILAIFMVVVGIQGLVRQFRPGRGTPRPWPAWLLNTLLFIGGAMQGAFTSGGPPVIIYATQKLKDKASFRATLVAIWTTLNVFIIADIVLRHKLVGEPGRLVLTSLPFLALGALLGNIAHHHISGERFTQLIYAVLLISAVFMVL</sequence>
<feature type="transmembrane region" description="Helical" evidence="8">
    <location>
        <begin position="304"/>
        <end position="322"/>
    </location>
</feature>
<evidence type="ECO:0000256" key="4">
    <source>
        <dbReference type="ARBA" id="ARBA00022475"/>
    </source>
</evidence>
<keyword evidence="10" id="KW-1185">Reference proteome</keyword>
<dbReference type="AlphaFoldDB" id="A0A398CZN7"/>
<dbReference type="InterPro" id="IPR052017">
    <property type="entry name" value="TSUP"/>
</dbReference>
<keyword evidence="4 8" id="KW-1003">Cell membrane</keyword>
<evidence type="ECO:0000256" key="8">
    <source>
        <dbReference type="RuleBase" id="RU363041"/>
    </source>
</evidence>
<dbReference type="InterPro" id="IPR002781">
    <property type="entry name" value="TM_pro_TauE-like"/>
</dbReference>
<proteinExistence type="inferred from homology"/>
<reference evidence="9 10" key="1">
    <citation type="submission" date="2018-09" db="EMBL/GenBank/DDBJ databases">
        <title>Discovery and Ecogenomic Context for Candidatus Cryosericales, a Global Caldiserica Order Active in Thawing Permafrost.</title>
        <authorList>
            <person name="Martinez M.A."/>
            <person name="Woodcroft B.J."/>
            <person name="Ignacio Espinoza J.C."/>
            <person name="Zayed A."/>
            <person name="Singleton C.M."/>
            <person name="Boyd J."/>
            <person name="Li Y.-F."/>
            <person name="Purvine S."/>
            <person name="Maughan H."/>
            <person name="Hodgkins S.B."/>
            <person name="Anderson D."/>
            <person name="Sederholm M."/>
            <person name="Temperton B."/>
            <person name="Saleska S.R."/>
            <person name="Tyson G.W."/>
            <person name="Rich V.I."/>
        </authorList>
    </citation>
    <scope>NUCLEOTIDE SEQUENCE [LARGE SCALE GENOMIC DNA]</scope>
    <source>
        <strain evidence="9 10">SMC7</strain>
    </source>
</reference>
<dbReference type="Pfam" id="PF01925">
    <property type="entry name" value="TauE"/>
    <property type="match status" value="1"/>
</dbReference>
<keyword evidence="3" id="KW-0813">Transport</keyword>
<dbReference type="PANTHER" id="PTHR30269:SF37">
    <property type="entry name" value="MEMBRANE TRANSPORTER PROTEIN"/>
    <property type="match status" value="1"/>
</dbReference>